<keyword evidence="2" id="KW-1003">Cell membrane</keyword>
<keyword evidence="1" id="KW-0813">Transport</keyword>
<dbReference type="Gene3D" id="3.40.50.300">
    <property type="entry name" value="P-loop containing nucleotide triphosphate hydrolases"/>
    <property type="match status" value="1"/>
</dbReference>
<name>A0ABN1KFI7_9BURK</name>
<dbReference type="EMBL" id="BAAAEW010000042">
    <property type="protein sequence ID" value="GAA0765309.1"/>
    <property type="molecule type" value="Genomic_DNA"/>
</dbReference>
<keyword evidence="3" id="KW-0547">Nucleotide-binding</keyword>
<dbReference type="Proteomes" id="UP001500279">
    <property type="component" value="Unassembled WGS sequence"/>
</dbReference>
<protein>
    <submittedName>
        <fullName evidence="6">ABC transporter ATP-binding protein</fullName>
    </submittedName>
</protein>
<dbReference type="Pfam" id="PF08402">
    <property type="entry name" value="TOBE_2"/>
    <property type="match status" value="1"/>
</dbReference>
<dbReference type="GO" id="GO:0005524">
    <property type="term" value="F:ATP binding"/>
    <property type="evidence" value="ECO:0007669"/>
    <property type="project" value="UniProtKB-KW"/>
</dbReference>
<accession>A0ABN1KFI7</accession>
<dbReference type="PANTHER" id="PTHR42781">
    <property type="entry name" value="SPERMIDINE/PUTRESCINE IMPORT ATP-BINDING PROTEIN POTA"/>
    <property type="match status" value="1"/>
</dbReference>
<sequence>MSFLELHGLATGYVRGAAAVKDLHLAVEKGELVSLLGPSGCGKTTTMRTVAGLQPLHAGRIVLDGEDISRRPAHQRNMGLVFQSYALFPHLNVFDNIAFGLRLRKVPEAALRQRVEKVMAATGLSGFEQRLPAQMSGGQQQRVALARAIVIEPKLLLLDEPLSNLDAKLRVQMRAELRRIQRELGVTLLYVTHDQEEALALSDRIVIMNAGKIEQFDRPELLFNRPANRFVADFMGFENLFSYRDGCLCGEAGQRVVLPGELPPGTASVGWRVGQVRVGQGELAGTVRARGYLGDQVEYLLDSPLGPVKGLCDAAEARWREGETVHFALPLAAAVCLRD</sequence>
<dbReference type="SMART" id="SM00382">
    <property type="entry name" value="AAA"/>
    <property type="match status" value="1"/>
</dbReference>
<dbReference type="RefSeq" id="WP_231011034.1">
    <property type="nucleotide sequence ID" value="NZ_BAAAEW010000042.1"/>
</dbReference>
<dbReference type="Pfam" id="PF00005">
    <property type="entry name" value="ABC_tran"/>
    <property type="match status" value="1"/>
</dbReference>
<evidence type="ECO:0000256" key="4">
    <source>
        <dbReference type="ARBA" id="ARBA00022840"/>
    </source>
</evidence>
<feature type="domain" description="ABC transporter" evidence="5">
    <location>
        <begin position="4"/>
        <end position="235"/>
    </location>
</feature>
<dbReference type="SUPFAM" id="SSF52540">
    <property type="entry name" value="P-loop containing nucleoside triphosphate hydrolases"/>
    <property type="match status" value="1"/>
</dbReference>
<dbReference type="InterPro" id="IPR013611">
    <property type="entry name" value="Transp-assoc_OB_typ2"/>
</dbReference>
<comment type="caution">
    <text evidence="6">The sequence shown here is derived from an EMBL/GenBank/DDBJ whole genome shotgun (WGS) entry which is preliminary data.</text>
</comment>
<evidence type="ECO:0000256" key="3">
    <source>
        <dbReference type="ARBA" id="ARBA00022741"/>
    </source>
</evidence>
<dbReference type="PANTHER" id="PTHR42781:SF4">
    <property type="entry name" value="SPERMIDINE_PUTRESCINE IMPORT ATP-BINDING PROTEIN POTA"/>
    <property type="match status" value="1"/>
</dbReference>
<gene>
    <name evidence="6" type="ORF">GCM10009107_52340</name>
</gene>
<dbReference type="PROSITE" id="PS50893">
    <property type="entry name" value="ABC_TRANSPORTER_2"/>
    <property type="match status" value="1"/>
</dbReference>
<keyword evidence="4 6" id="KW-0067">ATP-binding</keyword>
<evidence type="ECO:0000313" key="6">
    <source>
        <dbReference type="EMBL" id="GAA0765309.1"/>
    </source>
</evidence>
<dbReference type="InterPro" id="IPR050093">
    <property type="entry name" value="ABC_SmlMolc_Importer"/>
</dbReference>
<dbReference type="InterPro" id="IPR003439">
    <property type="entry name" value="ABC_transporter-like_ATP-bd"/>
</dbReference>
<keyword evidence="2" id="KW-0472">Membrane</keyword>
<dbReference type="InterPro" id="IPR027417">
    <property type="entry name" value="P-loop_NTPase"/>
</dbReference>
<evidence type="ECO:0000313" key="7">
    <source>
        <dbReference type="Proteomes" id="UP001500279"/>
    </source>
</evidence>
<dbReference type="InterPro" id="IPR017871">
    <property type="entry name" value="ABC_transporter-like_CS"/>
</dbReference>
<dbReference type="InterPro" id="IPR003593">
    <property type="entry name" value="AAA+_ATPase"/>
</dbReference>
<dbReference type="PROSITE" id="PS00211">
    <property type="entry name" value="ABC_TRANSPORTER_1"/>
    <property type="match status" value="1"/>
</dbReference>
<proteinExistence type="predicted"/>
<reference evidence="7" key="1">
    <citation type="journal article" date="2019" name="Int. J. Syst. Evol. Microbiol.">
        <title>The Global Catalogue of Microorganisms (GCM) 10K type strain sequencing project: providing services to taxonomists for standard genome sequencing and annotation.</title>
        <authorList>
            <consortium name="The Broad Institute Genomics Platform"/>
            <consortium name="The Broad Institute Genome Sequencing Center for Infectious Disease"/>
            <person name="Wu L."/>
            <person name="Ma J."/>
        </authorList>
    </citation>
    <scope>NUCLEOTIDE SEQUENCE [LARGE SCALE GENOMIC DNA]</scope>
    <source>
        <strain evidence="7">JCM 15503</strain>
    </source>
</reference>
<evidence type="ECO:0000256" key="1">
    <source>
        <dbReference type="ARBA" id="ARBA00022448"/>
    </source>
</evidence>
<evidence type="ECO:0000259" key="5">
    <source>
        <dbReference type="PROSITE" id="PS50893"/>
    </source>
</evidence>
<evidence type="ECO:0000256" key="2">
    <source>
        <dbReference type="ARBA" id="ARBA00022475"/>
    </source>
</evidence>
<organism evidence="6 7">
    <name type="scientific">Ideonella azotifigens</name>
    <dbReference type="NCBI Taxonomy" id="513160"/>
    <lineage>
        <taxon>Bacteria</taxon>
        <taxon>Pseudomonadati</taxon>
        <taxon>Pseudomonadota</taxon>
        <taxon>Betaproteobacteria</taxon>
        <taxon>Burkholderiales</taxon>
        <taxon>Sphaerotilaceae</taxon>
        <taxon>Ideonella</taxon>
    </lineage>
</organism>
<keyword evidence="7" id="KW-1185">Reference proteome</keyword>